<organism evidence="5 6">
    <name type="scientific">Aquipuribacter hungaricus</name>
    <dbReference type="NCBI Taxonomy" id="545624"/>
    <lineage>
        <taxon>Bacteria</taxon>
        <taxon>Bacillati</taxon>
        <taxon>Actinomycetota</taxon>
        <taxon>Actinomycetes</taxon>
        <taxon>Micrococcales</taxon>
        <taxon>Intrasporangiaceae</taxon>
        <taxon>Aquipuribacter</taxon>
    </lineage>
</organism>
<evidence type="ECO:0000259" key="4">
    <source>
        <dbReference type="Pfam" id="PF01212"/>
    </source>
</evidence>
<dbReference type="InterPro" id="IPR023603">
    <property type="entry name" value="Low_specificity_L-TA-like"/>
</dbReference>
<evidence type="ECO:0000256" key="1">
    <source>
        <dbReference type="ARBA" id="ARBA00001933"/>
    </source>
</evidence>
<dbReference type="Gene3D" id="3.90.1150.10">
    <property type="entry name" value="Aspartate Aminotransferase, domain 1"/>
    <property type="match status" value="1"/>
</dbReference>
<keyword evidence="3" id="KW-0663">Pyridoxal phosphate</keyword>
<evidence type="ECO:0000313" key="5">
    <source>
        <dbReference type="EMBL" id="MFC3688409.1"/>
    </source>
</evidence>
<dbReference type="Gene3D" id="3.40.640.10">
    <property type="entry name" value="Type I PLP-dependent aspartate aminotransferase-like (Major domain)"/>
    <property type="match status" value="1"/>
</dbReference>
<accession>A0ABV7WF33</accession>
<dbReference type="EMBL" id="JBHRWW010000004">
    <property type="protein sequence ID" value="MFC3688409.1"/>
    <property type="molecule type" value="Genomic_DNA"/>
</dbReference>
<dbReference type="PANTHER" id="PTHR48097">
    <property type="entry name" value="L-THREONINE ALDOLASE-RELATED"/>
    <property type="match status" value="1"/>
</dbReference>
<dbReference type="RefSeq" id="WP_340294319.1">
    <property type="nucleotide sequence ID" value="NZ_JBBEOI010000151.1"/>
</dbReference>
<comment type="similarity">
    <text evidence="2">Belongs to the threonine aldolase family.</text>
</comment>
<protein>
    <submittedName>
        <fullName evidence="5">Threonine aldolase family protein</fullName>
    </submittedName>
</protein>
<keyword evidence="6" id="KW-1185">Reference proteome</keyword>
<dbReference type="InterPro" id="IPR015424">
    <property type="entry name" value="PyrdxlP-dep_Trfase"/>
</dbReference>
<dbReference type="InterPro" id="IPR001597">
    <property type="entry name" value="ArAA_b-elim_lyase/Thr_aldolase"/>
</dbReference>
<dbReference type="NCBIfam" id="NF041359">
    <property type="entry name" value="GntG_guanitoxin"/>
    <property type="match status" value="1"/>
</dbReference>
<dbReference type="InterPro" id="IPR015421">
    <property type="entry name" value="PyrdxlP-dep_Trfase_major"/>
</dbReference>
<dbReference type="InterPro" id="IPR015422">
    <property type="entry name" value="PyrdxlP-dep_Trfase_small"/>
</dbReference>
<gene>
    <name evidence="5" type="ORF">ACFOLH_08645</name>
</gene>
<dbReference type="Proteomes" id="UP001595685">
    <property type="component" value="Unassembled WGS sequence"/>
</dbReference>
<comment type="caution">
    <text evidence="5">The sequence shown here is derived from an EMBL/GenBank/DDBJ whole genome shotgun (WGS) entry which is preliminary data.</text>
</comment>
<evidence type="ECO:0000256" key="2">
    <source>
        <dbReference type="ARBA" id="ARBA00006966"/>
    </source>
</evidence>
<evidence type="ECO:0000256" key="3">
    <source>
        <dbReference type="ARBA" id="ARBA00022898"/>
    </source>
</evidence>
<dbReference type="Pfam" id="PF01212">
    <property type="entry name" value="Beta_elim_lyase"/>
    <property type="match status" value="1"/>
</dbReference>
<dbReference type="PIRSF" id="PIRSF017617">
    <property type="entry name" value="Thr_aldolase"/>
    <property type="match status" value="1"/>
</dbReference>
<comment type="cofactor">
    <cofactor evidence="1">
        <name>pyridoxal 5'-phosphate</name>
        <dbReference type="ChEBI" id="CHEBI:597326"/>
    </cofactor>
</comment>
<feature type="domain" description="Aromatic amino acid beta-eliminating lyase/threonine aldolase" evidence="4">
    <location>
        <begin position="11"/>
        <end position="302"/>
    </location>
</feature>
<reference evidence="6" key="1">
    <citation type="journal article" date="2019" name="Int. J. Syst. Evol. Microbiol.">
        <title>The Global Catalogue of Microorganisms (GCM) 10K type strain sequencing project: providing services to taxonomists for standard genome sequencing and annotation.</title>
        <authorList>
            <consortium name="The Broad Institute Genomics Platform"/>
            <consortium name="The Broad Institute Genome Sequencing Center for Infectious Disease"/>
            <person name="Wu L."/>
            <person name="Ma J."/>
        </authorList>
    </citation>
    <scope>NUCLEOTIDE SEQUENCE [LARGE SCALE GENOMIC DNA]</scope>
    <source>
        <strain evidence="6">NCAIM B.02333</strain>
    </source>
</reference>
<proteinExistence type="inferred from homology"/>
<evidence type="ECO:0000313" key="6">
    <source>
        <dbReference type="Proteomes" id="UP001595685"/>
    </source>
</evidence>
<name>A0ABV7WF33_9MICO</name>
<sequence length="360" mass="36737">MSAPPRPGTVDLRSDTLTAPTPAMREAMASALVGDDVYAEDPTLHELEERTAALLGHEAGLFFPTGSMANMVGVRLLVEPGQELLADVLSHVLRAELGGHGALGGITSRTWSDGLVDGTSPGRTLDARVPLALMAPDAGPHLVSTAAVAVENTHNFGGGTVQPLEQLQALRAGTAEAGVAVHLDGARLWNAHVATGVPLAVYGGLSDTVSVCFSKGLGAPVGSVLVTTADRIARARVLRKRYGGGMRQAGVLAAACLHALDHHVDRLAEDHVRARRLAEACAAAMPGSVVPAAVETNIVVLRTHDVPAAAVAAAAARQGVLVSALGPRVVRAVTHLDVDDAAVDRACEVLSGVLAGAVAA</sequence>
<dbReference type="SUPFAM" id="SSF53383">
    <property type="entry name" value="PLP-dependent transferases"/>
    <property type="match status" value="1"/>
</dbReference>
<dbReference type="PANTHER" id="PTHR48097:SF9">
    <property type="entry name" value="L-THREONINE ALDOLASE"/>
    <property type="match status" value="1"/>
</dbReference>